<dbReference type="NCBIfam" id="TIGR01557">
    <property type="entry name" value="myb_SHAQKYF"/>
    <property type="match status" value="1"/>
</dbReference>
<name>A0AAD1UH03_EUPCR</name>
<dbReference type="SMART" id="SM00717">
    <property type="entry name" value="SANT"/>
    <property type="match status" value="1"/>
</dbReference>
<evidence type="ECO:0000256" key="1">
    <source>
        <dbReference type="ARBA" id="ARBA00004123"/>
    </source>
</evidence>
<keyword evidence="4" id="KW-0804">Transcription</keyword>
<dbReference type="InterPro" id="IPR001005">
    <property type="entry name" value="SANT/Myb"/>
</dbReference>
<dbReference type="SUPFAM" id="SSF46689">
    <property type="entry name" value="Homeodomain-like"/>
    <property type="match status" value="1"/>
</dbReference>
<keyword evidence="2" id="KW-0805">Transcription regulation</keyword>
<evidence type="ECO:0000259" key="7">
    <source>
        <dbReference type="PROSITE" id="PS50090"/>
    </source>
</evidence>
<organism evidence="10 11">
    <name type="scientific">Euplotes crassus</name>
    <dbReference type="NCBI Taxonomy" id="5936"/>
    <lineage>
        <taxon>Eukaryota</taxon>
        <taxon>Sar</taxon>
        <taxon>Alveolata</taxon>
        <taxon>Ciliophora</taxon>
        <taxon>Intramacronucleata</taxon>
        <taxon>Spirotrichea</taxon>
        <taxon>Hypotrichia</taxon>
        <taxon>Euplotida</taxon>
        <taxon>Euplotidae</taxon>
        <taxon>Moneuplotes</taxon>
    </lineage>
</organism>
<sequence>MKANIKDSSRDSFDPDTSTLEVNQHKKHWGLKEVSSELEDEKAQGDSESSKDRLPQKSTYKRATKASKLGKSAGRWTDKEHDMFIEGLKLYGRNWKKVEKHIGTRTGTQIRSHAQKFFHKVKNEHGTENPTAFVVNNFCETKVQDSAYEYQKVFNVTKQKCDQCELCKPSKASPYFDPSVRKSEVCCKVSYLAYKNCLVDKKRKRPNEESLKPPTAFKSVLKTEGIPPVLGKVTSKPCIPPKIQKVQKTSIVKPKKVKTLHFGKGSMSELQNAALLQMSRPQNDLFMVPPLNNLTAQTLGLSSMLQMTQNADLLTRLLQPQTITTMQALLSKKDAK</sequence>
<feature type="domain" description="SANT" evidence="8">
    <location>
        <begin position="71"/>
        <end position="122"/>
    </location>
</feature>
<gene>
    <name evidence="10" type="ORF">ECRASSUSDP1_LOCUS6458</name>
</gene>
<evidence type="ECO:0000256" key="3">
    <source>
        <dbReference type="ARBA" id="ARBA00023125"/>
    </source>
</evidence>
<dbReference type="InterPro" id="IPR017884">
    <property type="entry name" value="SANT_dom"/>
</dbReference>
<comment type="subcellular location">
    <subcellularLocation>
        <location evidence="1">Nucleus</location>
    </subcellularLocation>
</comment>
<feature type="compositionally biased region" description="Basic and acidic residues" evidence="6">
    <location>
        <begin position="30"/>
        <end position="55"/>
    </location>
</feature>
<comment type="caution">
    <text evidence="10">The sequence shown here is derived from an EMBL/GenBank/DDBJ whole genome shotgun (WGS) entry which is preliminary data.</text>
</comment>
<dbReference type="InterPro" id="IPR009057">
    <property type="entry name" value="Homeodomain-like_sf"/>
</dbReference>
<feature type="domain" description="Myb-like" evidence="7">
    <location>
        <begin position="68"/>
        <end position="118"/>
    </location>
</feature>
<dbReference type="Proteomes" id="UP001295684">
    <property type="component" value="Unassembled WGS sequence"/>
</dbReference>
<dbReference type="CDD" id="cd00167">
    <property type="entry name" value="SANT"/>
    <property type="match status" value="1"/>
</dbReference>
<feature type="domain" description="HTH myb-type" evidence="9">
    <location>
        <begin position="74"/>
        <end position="122"/>
    </location>
</feature>
<evidence type="ECO:0000256" key="2">
    <source>
        <dbReference type="ARBA" id="ARBA00023015"/>
    </source>
</evidence>
<dbReference type="GO" id="GO:0005634">
    <property type="term" value="C:nucleus"/>
    <property type="evidence" value="ECO:0007669"/>
    <property type="project" value="UniProtKB-SubCell"/>
</dbReference>
<reference evidence="10" key="1">
    <citation type="submission" date="2023-07" db="EMBL/GenBank/DDBJ databases">
        <authorList>
            <consortium name="AG Swart"/>
            <person name="Singh M."/>
            <person name="Singh A."/>
            <person name="Seah K."/>
            <person name="Emmerich C."/>
        </authorList>
    </citation>
    <scope>NUCLEOTIDE SEQUENCE</scope>
    <source>
        <strain evidence="10">DP1</strain>
    </source>
</reference>
<evidence type="ECO:0000256" key="5">
    <source>
        <dbReference type="ARBA" id="ARBA00023242"/>
    </source>
</evidence>
<proteinExistence type="predicted"/>
<evidence type="ECO:0000259" key="8">
    <source>
        <dbReference type="PROSITE" id="PS51293"/>
    </source>
</evidence>
<dbReference type="AlphaFoldDB" id="A0AAD1UH03"/>
<keyword evidence="11" id="KW-1185">Reference proteome</keyword>
<evidence type="ECO:0000259" key="9">
    <source>
        <dbReference type="PROSITE" id="PS51294"/>
    </source>
</evidence>
<dbReference type="PROSITE" id="PS51294">
    <property type="entry name" value="HTH_MYB"/>
    <property type="match status" value="1"/>
</dbReference>
<evidence type="ECO:0000313" key="10">
    <source>
        <dbReference type="EMBL" id="CAI2365108.1"/>
    </source>
</evidence>
<dbReference type="InterPro" id="IPR017930">
    <property type="entry name" value="Myb_dom"/>
</dbReference>
<dbReference type="PANTHER" id="PTHR12802">
    <property type="entry name" value="SWI/SNF COMPLEX-RELATED"/>
    <property type="match status" value="1"/>
</dbReference>
<dbReference type="GO" id="GO:0003677">
    <property type="term" value="F:DNA binding"/>
    <property type="evidence" value="ECO:0007669"/>
    <property type="project" value="UniProtKB-KW"/>
</dbReference>
<accession>A0AAD1UH03</accession>
<dbReference type="PROSITE" id="PS51293">
    <property type="entry name" value="SANT"/>
    <property type="match status" value="1"/>
</dbReference>
<evidence type="ECO:0000256" key="4">
    <source>
        <dbReference type="ARBA" id="ARBA00023163"/>
    </source>
</evidence>
<keyword evidence="3" id="KW-0238">DNA-binding</keyword>
<evidence type="ECO:0000256" key="6">
    <source>
        <dbReference type="SAM" id="MobiDB-lite"/>
    </source>
</evidence>
<dbReference type="Pfam" id="PF00249">
    <property type="entry name" value="Myb_DNA-binding"/>
    <property type="match status" value="1"/>
</dbReference>
<dbReference type="PROSITE" id="PS50090">
    <property type="entry name" value="MYB_LIKE"/>
    <property type="match status" value="1"/>
</dbReference>
<dbReference type="Gene3D" id="1.10.10.60">
    <property type="entry name" value="Homeodomain-like"/>
    <property type="match status" value="1"/>
</dbReference>
<protein>
    <submittedName>
        <fullName evidence="10">Uncharacterized protein</fullName>
    </submittedName>
</protein>
<dbReference type="FunFam" id="1.10.10.60:FF:000023">
    <property type="entry name" value="protein REVEILLE 6 isoform X1"/>
    <property type="match status" value="1"/>
</dbReference>
<dbReference type="GO" id="GO:0010468">
    <property type="term" value="P:regulation of gene expression"/>
    <property type="evidence" value="ECO:0007669"/>
    <property type="project" value="UniProtKB-ARBA"/>
</dbReference>
<feature type="region of interest" description="Disordered" evidence="6">
    <location>
        <begin position="1"/>
        <end position="73"/>
    </location>
</feature>
<dbReference type="EMBL" id="CAMPGE010006262">
    <property type="protein sequence ID" value="CAI2365108.1"/>
    <property type="molecule type" value="Genomic_DNA"/>
</dbReference>
<feature type="compositionally biased region" description="Basic and acidic residues" evidence="6">
    <location>
        <begin position="1"/>
        <end position="13"/>
    </location>
</feature>
<dbReference type="InterPro" id="IPR006447">
    <property type="entry name" value="Myb_dom_plants"/>
</dbReference>
<evidence type="ECO:0000313" key="11">
    <source>
        <dbReference type="Proteomes" id="UP001295684"/>
    </source>
</evidence>
<keyword evidence="5" id="KW-0539">Nucleus</keyword>